<reference evidence="1 2" key="1">
    <citation type="submission" date="2021-08" db="EMBL/GenBank/DDBJ databases">
        <title>Genome sequences of Xanthomonas cucurbitae isolates from 5 Midwestern US states.</title>
        <authorList>
            <person name="Hind S.R."/>
        </authorList>
    </citation>
    <scope>NUCLEOTIDE SEQUENCE [LARGE SCALE GENOMIC DNA]</scope>
    <source>
        <strain evidence="1 2">OH_261</strain>
    </source>
</reference>
<accession>A0ABY7Y9W7</accession>
<evidence type="ECO:0000313" key="1">
    <source>
        <dbReference type="EMBL" id="WDM70646.1"/>
    </source>
</evidence>
<protein>
    <recommendedName>
        <fullName evidence="3">Aminotransferase class I/classII domain-containing protein</fullName>
    </recommendedName>
</protein>
<name>A0ABY7Y9W7_9XANT</name>
<dbReference type="InterPro" id="IPR015422">
    <property type="entry name" value="PyrdxlP-dep_Trfase_small"/>
</dbReference>
<dbReference type="Gene3D" id="3.90.1150.10">
    <property type="entry name" value="Aspartate Aminotransferase, domain 1"/>
    <property type="match status" value="1"/>
</dbReference>
<dbReference type="RefSeq" id="WP_274396435.1">
    <property type="nucleotide sequence ID" value="NZ_CP082213.1"/>
</dbReference>
<evidence type="ECO:0000313" key="2">
    <source>
        <dbReference type="Proteomes" id="UP001214201"/>
    </source>
</evidence>
<dbReference type="EMBL" id="CP082214">
    <property type="protein sequence ID" value="WDM70646.1"/>
    <property type="molecule type" value="Genomic_DNA"/>
</dbReference>
<sequence>MQAVEPQELLFELARDSGIVLLPGRGFGGKRPAGRVSLANLNEADYAKIGKAARALIESYYAKFASA</sequence>
<keyword evidence="2" id="KW-1185">Reference proteome</keyword>
<dbReference type="Proteomes" id="UP001214201">
    <property type="component" value="Chromosome"/>
</dbReference>
<evidence type="ECO:0008006" key="3">
    <source>
        <dbReference type="Google" id="ProtNLM"/>
    </source>
</evidence>
<proteinExistence type="predicted"/>
<organism evidence="1 2">
    <name type="scientific">Xanthomonas cucurbitae</name>
    <dbReference type="NCBI Taxonomy" id="56453"/>
    <lineage>
        <taxon>Bacteria</taxon>
        <taxon>Pseudomonadati</taxon>
        <taxon>Pseudomonadota</taxon>
        <taxon>Gammaproteobacteria</taxon>
        <taxon>Lysobacterales</taxon>
        <taxon>Lysobacteraceae</taxon>
        <taxon>Xanthomonas</taxon>
    </lineage>
</organism>
<gene>
    <name evidence="1" type="ORF">K6978_14750</name>
</gene>